<evidence type="ECO:0000259" key="2">
    <source>
        <dbReference type="PROSITE" id="PS50914"/>
    </source>
</evidence>
<protein>
    <submittedName>
        <fullName evidence="3">BON domain-containing protein</fullName>
    </submittedName>
</protein>
<keyword evidence="1" id="KW-0732">Signal</keyword>
<gene>
    <name evidence="3" type="ORF">ACFONA_12130</name>
</gene>
<proteinExistence type="predicted"/>
<keyword evidence="4" id="KW-1185">Reference proteome</keyword>
<organism evidence="3 4">
    <name type="scientific">Sphingomonas hylomeconis</name>
    <dbReference type="NCBI Taxonomy" id="1395958"/>
    <lineage>
        <taxon>Bacteria</taxon>
        <taxon>Pseudomonadati</taxon>
        <taxon>Pseudomonadota</taxon>
        <taxon>Alphaproteobacteria</taxon>
        <taxon>Sphingomonadales</taxon>
        <taxon>Sphingomonadaceae</taxon>
        <taxon>Sphingomonas</taxon>
    </lineage>
</organism>
<dbReference type="PANTHER" id="PTHR34606:SF4">
    <property type="entry name" value="OUTER MEMBRANE LIPOPROTEIN DOLP"/>
    <property type="match status" value="1"/>
</dbReference>
<dbReference type="Proteomes" id="UP001595713">
    <property type="component" value="Unassembled WGS sequence"/>
</dbReference>
<dbReference type="Pfam" id="PF04972">
    <property type="entry name" value="BON"/>
    <property type="match status" value="3"/>
</dbReference>
<feature type="domain" description="BON" evidence="2">
    <location>
        <begin position="78"/>
        <end position="146"/>
    </location>
</feature>
<dbReference type="Gene3D" id="3.30.1340.30">
    <property type="match status" value="3"/>
</dbReference>
<dbReference type="SMART" id="SM00749">
    <property type="entry name" value="BON"/>
    <property type="match status" value="3"/>
</dbReference>
<evidence type="ECO:0000313" key="4">
    <source>
        <dbReference type="Proteomes" id="UP001595713"/>
    </source>
</evidence>
<dbReference type="PROSITE" id="PS50914">
    <property type="entry name" value="BON"/>
    <property type="match status" value="3"/>
</dbReference>
<feature type="domain" description="BON" evidence="2">
    <location>
        <begin position="3"/>
        <end position="71"/>
    </location>
</feature>
<comment type="caution">
    <text evidence="3">The sequence shown here is derived from an EMBL/GenBank/DDBJ whole genome shotgun (WGS) entry which is preliminary data.</text>
</comment>
<sequence length="216" mass="23588">MKTDSQLQHDVQAELEWEPSIDHAHIGVAVTAGVVTLTGQVSNYAQKLAAEKAVHRVAGVHALAEEIKVRYPGDPKTSDTEIAKRIRDIFDWDVTIPADEIDVKVEQGWVTLTGTVHWHYQSEAARKAAGKIHGVLGVYNMLTFRQAPTASDVRERIVAAFKRNADLDAAAITVATDGGTVTLDGTVHNWRERRIAEQAAWAAPGVVRIDDKLAIA</sequence>
<evidence type="ECO:0000256" key="1">
    <source>
        <dbReference type="ARBA" id="ARBA00022729"/>
    </source>
</evidence>
<dbReference type="InterPro" id="IPR014004">
    <property type="entry name" value="Transpt-assoc_nodulatn_dom_bac"/>
</dbReference>
<dbReference type="InterPro" id="IPR051686">
    <property type="entry name" value="Lipoprotein_DolP"/>
</dbReference>
<reference evidence="4" key="1">
    <citation type="journal article" date="2019" name="Int. J. Syst. Evol. Microbiol.">
        <title>The Global Catalogue of Microorganisms (GCM) 10K type strain sequencing project: providing services to taxonomists for standard genome sequencing and annotation.</title>
        <authorList>
            <consortium name="The Broad Institute Genomics Platform"/>
            <consortium name="The Broad Institute Genome Sequencing Center for Infectious Disease"/>
            <person name="Wu L."/>
            <person name="Ma J."/>
        </authorList>
    </citation>
    <scope>NUCLEOTIDE SEQUENCE [LARGE SCALE GENOMIC DNA]</scope>
    <source>
        <strain evidence="4">KCTC 42739</strain>
    </source>
</reference>
<accession>A0ABV7SVG2</accession>
<dbReference type="EMBL" id="JBHRXP010000007">
    <property type="protein sequence ID" value="MFC3580914.1"/>
    <property type="molecule type" value="Genomic_DNA"/>
</dbReference>
<dbReference type="InterPro" id="IPR007055">
    <property type="entry name" value="BON_dom"/>
</dbReference>
<name>A0ABV7SVG2_9SPHN</name>
<dbReference type="RefSeq" id="WP_261294277.1">
    <property type="nucleotide sequence ID" value="NZ_JANQBK010000005.1"/>
</dbReference>
<feature type="domain" description="BON" evidence="2">
    <location>
        <begin position="149"/>
        <end position="216"/>
    </location>
</feature>
<evidence type="ECO:0000313" key="3">
    <source>
        <dbReference type="EMBL" id="MFC3580914.1"/>
    </source>
</evidence>
<dbReference type="PANTHER" id="PTHR34606">
    <property type="entry name" value="BON DOMAIN-CONTAINING PROTEIN"/>
    <property type="match status" value="1"/>
</dbReference>